<evidence type="ECO:0000259" key="10">
    <source>
        <dbReference type="PROSITE" id="PS50263"/>
    </source>
</evidence>
<evidence type="ECO:0000256" key="5">
    <source>
        <dbReference type="ARBA" id="ARBA00022840"/>
    </source>
</evidence>
<dbReference type="GO" id="GO:0003952">
    <property type="term" value="F:NAD+ synthase (glutamine-hydrolyzing) activity"/>
    <property type="evidence" value="ECO:0007669"/>
    <property type="project" value="UniProtKB-UniRule"/>
</dbReference>
<dbReference type="PANTHER" id="PTHR23090:SF9">
    <property type="entry name" value="GLUTAMINE-DEPENDENT NAD(+) SYNTHETASE"/>
    <property type="match status" value="1"/>
</dbReference>
<dbReference type="GO" id="GO:0008795">
    <property type="term" value="F:NAD+ synthase activity"/>
    <property type="evidence" value="ECO:0007669"/>
    <property type="project" value="UniProtKB-UniRule"/>
</dbReference>
<evidence type="ECO:0000256" key="1">
    <source>
        <dbReference type="ARBA" id="ARBA00005188"/>
    </source>
</evidence>
<dbReference type="GO" id="GO:0004359">
    <property type="term" value="F:glutaminase activity"/>
    <property type="evidence" value="ECO:0007669"/>
    <property type="project" value="InterPro"/>
</dbReference>
<dbReference type="GO" id="GO:0005524">
    <property type="term" value="F:ATP binding"/>
    <property type="evidence" value="ECO:0007669"/>
    <property type="project" value="UniProtKB-UniRule"/>
</dbReference>
<dbReference type="InterPro" id="IPR003694">
    <property type="entry name" value="NAD_synthase"/>
</dbReference>
<dbReference type="InterPro" id="IPR022310">
    <property type="entry name" value="NAD/GMP_synthase"/>
</dbReference>
<dbReference type="HAMAP" id="MF_02090">
    <property type="entry name" value="NadE_glutamine_dep"/>
    <property type="match status" value="1"/>
</dbReference>
<dbReference type="Pfam" id="PF00795">
    <property type="entry name" value="CN_hydrolase"/>
    <property type="match status" value="1"/>
</dbReference>
<dbReference type="InterPro" id="IPR036526">
    <property type="entry name" value="C-N_Hydrolase_sf"/>
</dbReference>
<dbReference type="Pfam" id="PF02540">
    <property type="entry name" value="NAD_synthase"/>
    <property type="match status" value="1"/>
</dbReference>
<dbReference type="GO" id="GO:0009435">
    <property type="term" value="P:NAD+ biosynthetic process"/>
    <property type="evidence" value="ECO:0007669"/>
    <property type="project" value="UniProtKB-UniRule"/>
</dbReference>
<comment type="catalytic activity">
    <reaction evidence="7 8">
        <text>deamido-NAD(+) + L-glutamine + ATP + H2O = L-glutamate + AMP + diphosphate + NAD(+) + H(+)</text>
        <dbReference type="Rhea" id="RHEA:24384"/>
        <dbReference type="ChEBI" id="CHEBI:15377"/>
        <dbReference type="ChEBI" id="CHEBI:15378"/>
        <dbReference type="ChEBI" id="CHEBI:29985"/>
        <dbReference type="ChEBI" id="CHEBI:30616"/>
        <dbReference type="ChEBI" id="CHEBI:33019"/>
        <dbReference type="ChEBI" id="CHEBI:57540"/>
        <dbReference type="ChEBI" id="CHEBI:58359"/>
        <dbReference type="ChEBI" id="CHEBI:58437"/>
        <dbReference type="ChEBI" id="CHEBI:456215"/>
        <dbReference type="EC" id="6.3.5.1"/>
    </reaction>
</comment>
<dbReference type="EC" id="6.3.5.1" evidence="7 8"/>
<reference evidence="11 12" key="1">
    <citation type="submission" date="2023-01" db="EMBL/GenBank/DDBJ databases">
        <title>Cultivation and genomic characterization of new, ubiquitous marine nitrite-oxidizing bacteria from the Nitrospirales.</title>
        <authorList>
            <person name="Mueller A.J."/>
            <person name="Daebeler A."/>
            <person name="Herbold C.W."/>
            <person name="Kirkegaard R.H."/>
            <person name="Daims H."/>
        </authorList>
    </citation>
    <scope>NUCLEOTIDE SEQUENCE [LARGE SCALE GENOMIC DNA]</scope>
    <source>
        <strain evidence="11 12">DK</strain>
    </source>
</reference>
<comment type="function">
    <text evidence="7">Catalyzes the ATP-dependent amidation of deamido-NAD to form NAD. Uses L-glutamine as a nitrogen source.</text>
</comment>
<proteinExistence type="inferred from homology"/>
<gene>
    <name evidence="7" type="primary">nadE</name>
    <name evidence="11" type="ORF">PQG83_18365</name>
</gene>
<protein>
    <recommendedName>
        <fullName evidence="7 8">Glutamine-dependent NAD(+) synthetase</fullName>
        <ecNumber evidence="7 8">6.3.5.1</ecNumber>
    </recommendedName>
    <alternativeName>
        <fullName evidence="7 8">NAD(+) synthase [glutamine-hydrolyzing]</fullName>
    </alternativeName>
</protein>
<feature type="binding site" evidence="7">
    <location>
        <position position="445"/>
    </location>
    <ligand>
        <name>ATP</name>
        <dbReference type="ChEBI" id="CHEBI:30616"/>
    </ligand>
</feature>
<evidence type="ECO:0000313" key="12">
    <source>
        <dbReference type="Proteomes" id="UP001302494"/>
    </source>
</evidence>
<dbReference type="InterPro" id="IPR003010">
    <property type="entry name" value="C-N_Hydrolase"/>
</dbReference>
<dbReference type="PROSITE" id="PS50263">
    <property type="entry name" value="CN_HYDROLASE"/>
    <property type="match status" value="1"/>
</dbReference>
<dbReference type="KEGG" id="nneo:PQG83_18365"/>
<feature type="binding site" evidence="7">
    <location>
        <position position="131"/>
    </location>
    <ligand>
        <name>L-glutamine</name>
        <dbReference type="ChEBI" id="CHEBI:58359"/>
    </ligand>
</feature>
<keyword evidence="6 7" id="KW-0520">NAD</keyword>
<feature type="binding site" evidence="7">
    <location>
        <position position="421"/>
    </location>
    <ligand>
        <name>deamido-NAD(+)</name>
        <dbReference type="ChEBI" id="CHEBI:58437"/>
        <note>ligand shared between two neighboring subunits</note>
    </ligand>
</feature>
<dbReference type="Proteomes" id="UP001302494">
    <property type="component" value="Chromosome"/>
</dbReference>
<dbReference type="AlphaFoldDB" id="A0AA96JYP9"/>
<feature type="binding site" evidence="7">
    <location>
        <position position="566"/>
    </location>
    <ligand>
        <name>deamido-NAD(+)</name>
        <dbReference type="ChEBI" id="CHEBI:58437"/>
        <note>ligand shared between two neighboring subunits</note>
    </ligand>
</feature>
<keyword evidence="12" id="KW-1185">Reference proteome</keyword>
<feature type="active site" description="For glutaminase activity" evidence="7">
    <location>
        <position position="125"/>
    </location>
</feature>
<dbReference type="CDD" id="cd00553">
    <property type="entry name" value="NAD_synthase"/>
    <property type="match status" value="1"/>
</dbReference>
<evidence type="ECO:0000256" key="9">
    <source>
        <dbReference type="RuleBase" id="RU003811"/>
    </source>
</evidence>
<dbReference type="SUPFAM" id="SSF52402">
    <property type="entry name" value="Adenine nucleotide alpha hydrolases-like"/>
    <property type="match status" value="1"/>
</dbReference>
<dbReference type="Gene3D" id="3.40.50.620">
    <property type="entry name" value="HUPs"/>
    <property type="match status" value="1"/>
</dbReference>
<feature type="binding site" evidence="7">
    <location>
        <begin position="338"/>
        <end position="345"/>
    </location>
    <ligand>
        <name>ATP</name>
        <dbReference type="ChEBI" id="CHEBI:30616"/>
    </ligand>
</feature>
<evidence type="ECO:0000256" key="7">
    <source>
        <dbReference type="HAMAP-Rule" id="MF_02090"/>
    </source>
</evidence>
<dbReference type="PIRSF" id="PIRSF006630">
    <property type="entry name" value="NADS_GAT"/>
    <property type="match status" value="1"/>
</dbReference>
<sequence length="597" mass="66275">MMMIRLAMVQMNAVVGDLEGNTRTICGWIREARKAKADVVVFPELAVCGYPPEDLLLMPKFLFDISRMRDRIIKVTTGIMAVVGSVTESDRPAQPPLQDHGQNRRKPLNAAWVLVNGQVKRSYAKCKLPNYGVFDEERYFQPGRTSPVYCLGPLRIGINICEDIWFADGPASQQAAYGGAHLVLNINASPYHVGKTHNRERMLAIRAKANNVMVSYTNMVGGQDELVFDGNSLVMDSTGVVLSRAKAFEEDLLLTDLQIPSTRTGKSKGPGKALKIDGEDIRVPMIRMGWTPRWPKSGAPCVRRLTPVIGELEEIYRALVLGVRDYVKKNAFSRVLVGISGGIDSALTALIARDALGASNVMGVMMPSPYTSRESRVDARQLGKKLGIEMRHLSITRVFKALLGVLDKSFQGSQADSTEENLQARIRGTLLMALSNKFGYLVLTTGNKSEMSVGYATLYGDMAGGFAVIKDIPKTKVYELSRWRSEYRGSNFDRVIIPERIQVRAPSAELRPDQTDQDTLPPYPVLDAILQAYVEDNESMGRIVKMGYDSHIVRTVMGMVDRSEYKRRQAPVGIKITSRALGKDRRMPITNRYFSGA</sequence>
<evidence type="ECO:0000256" key="6">
    <source>
        <dbReference type="ARBA" id="ARBA00023027"/>
    </source>
</evidence>
<feature type="active site" description="Nucleophile; for glutaminase activity" evidence="7">
    <location>
        <position position="161"/>
    </location>
</feature>
<dbReference type="PANTHER" id="PTHR23090">
    <property type="entry name" value="NH 3 /GLUTAMINE-DEPENDENT NAD + SYNTHETASE"/>
    <property type="match status" value="1"/>
</dbReference>
<evidence type="ECO:0000256" key="3">
    <source>
        <dbReference type="ARBA" id="ARBA00022598"/>
    </source>
</evidence>
<feature type="binding site" evidence="7">
    <location>
        <position position="189"/>
    </location>
    <ligand>
        <name>L-glutamine</name>
        <dbReference type="ChEBI" id="CHEBI:58359"/>
    </ligand>
</feature>
<dbReference type="NCBIfam" id="TIGR00552">
    <property type="entry name" value="nadE"/>
    <property type="match status" value="1"/>
</dbReference>
<feature type="active site" description="Proton acceptor; for glutaminase activity" evidence="7">
    <location>
        <position position="44"/>
    </location>
</feature>
<evidence type="ECO:0000313" key="11">
    <source>
        <dbReference type="EMBL" id="WNM64215.1"/>
    </source>
</evidence>
<dbReference type="NCBIfam" id="NF010588">
    <property type="entry name" value="PRK13981.1"/>
    <property type="match status" value="1"/>
</dbReference>
<evidence type="ECO:0000256" key="4">
    <source>
        <dbReference type="ARBA" id="ARBA00022741"/>
    </source>
</evidence>
<comment type="similarity">
    <text evidence="9">Belongs to the NAD synthetase family.</text>
</comment>
<comment type="pathway">
    <text evidence="1 7 8">Cofactor biosynthesis; NAD(+) biosynthesis; NAD(+) from deamido-NAD(+) (L-Gln route): step 1/1.</text>
</comment>
<feature type="binding site" evidence="7">
    <location>
        <position position="450"/>
    </location>
    <ligand>
        <name>deamido-NAD(+)</name>
        <dbReference type="ChEBI" id="CHEBI:58437"/>
        <note>ligand shared between two neighboring subunits</note>
    </ligand>
</feature>
<dbReference type="FunFam" id="3.40.50.620:FF:000106">
    <property type="entry name" value="Glutamine-dependent NAD(+) synthetase"/>
    <property type="match status" value="1"/>
</dbReference>
<dbReference type="EMBL" id="CP116968">
    <property type="protein sequence ID" value="WNM64215.1"/>
    <property type="molecule type" value="Genomic_DNA"/>
</dbReference>
<feature type="domain" description="CN hydrolase" evidence="10">
    <location>
        <begin position="4"/>
        <end position="259"/>
    </location>
</feature>
<accession>A0AA96JYP9</accession>
<dbReference type="CDD" id="cd07570">
    <property type="entry name" value="GAT_Gln-NAD-synth"/>
    <property type="match status" value="1"/>
</dbReference>
<keyword evidence="5 7" id="KW-0067">ATP-binding</keyword>
<keyword evidence="4 7" id="KW-0547">Nucleotide-binding</keyword>
<dbReference type="InterPro" id="IPR014729">
    <property type="entry name" value="Rossmann-like_a/b/a_fold"/>
</dbReference>
<name>A0AA96JYP9_9BACT</name>
<comment type="similarity">
    <text evidence="2 7 8">In the C-terminal section; belongs to the NAD synthetase family.</text>
</comment>
<dbReference type="SUPFAM" id="SSF56317">
    <property type="entry name" value="Carbon-nitrogen hydrolase"/>
    <property type="match status" value="1"/>
</dbReference>
<dbReference type="Gene3D" id="3.60.110.10">
    <property type="entry name" value="Carbon-nitrogen hydrolase"/>
    <property type="match status" value="1"/>
</dbReference>
<keyword evidence="3 7" id="KW-0436">Ligase</keyword>
<evidence type="ECO:0000256" key="2">
    <source>
        <dbReference type="ARBA" id="ARBA00007145"/>
    </source>
</evidence>
<dbReference type="InterPro" id="IPR014445">
    <property type="entry name" value="Gln-dep_NAD_synthase"/>
</dbReference>
<feature type="binding site" evidence="7">
    <location>
        <position position="195"/>
    </location>
    <ligand>
        <name>L-glutamine</name>
        <dbReference type="ChEBI" id="CHEBI:58359"/>
    </ligand>
</feature>
<comment type="caution">
    <text evidence="7">Lacks conserved residue(s) required for the propagation of feature annotation.</text>
</comment>
<organism evidence="11 12">
    <name type="scientific">Candidatus Nitrospira neomarina</name>
    <dbReference type="NCBI Taxonomy" id="3020899"/>
    <lineage>
        <taxon>Bacteria</taxon>
        <taxon>Pseudomonadati</taxon>
        <taxon>Nitrospirota</taxon>
        <taxon>Nitrospiria</taxon>
        <taxon>Nitrospirales</taxon>
        <taxon>Nitrospiraceae</taxon>
        <taxon>Nitrospira</taxon>
    </lineage>
</organism>
<evidence type="ECO:0000256" key="8">
    <source>
        <dbReference type="PIRNR" id="PIRNR006630"/>
    </source>
</evidence>
<dbReference type="GO" id="GO:0005737">
    <property type="term" value="C:cytoplasm"/>
    <property type="evidence" value="ECO:0007669"/>
    <property type="project" value="InterPro"/>
</dbReference>